<dbReference type="InterPro" id="IPR042521">
    <property type="entry name" value="DYRK"/>
</dbReference>
<name>A0A1Y3BKR8_EURMA</name>
<evidence type="ECO:0000313" key="3">
    <source>
        <dbReference type="Proteomes" id="UP000194236"/>
    </source>
</evidence>
<feature type="compositionally biased region" description="Gly residues" evidence="1">
    <location>
        <begin position="28"/>
        <end position="39"/>
    </location>
</feature>
<feature type="compositionally biased region" description="Low complexity" evidence="1">
    <location>
        <begin position="75"/>
        <end position="95"/>
    </location>
</feature>
<evidence type="ECO:0000313" key="2">
    <source>
        <dbReference type="EMBL" id="OTF80176.1"/>
    </source>
</evidence>
<dbReference type="Proteomes" id="UP000194236">
    <property type="component" value="Unassembled WGS sequence"/>
</dbReference>
<feature type="region of interest" description="Disordered" evidence="1">
    <location>
        <begin position="1"/>
        <end position="96"/>
    </location>
</feature>
<protein>
    <submittedName>
        <fullName evidence="2">Uncharacterized protein</fullName>
    </submittedName>
</protein>
<dbReference type="GO" id="GO:0004712">
    <property type="term" value="F:protein serine/threonine/tyrosine kinase activity"/>
    <property type="evidence" value="ECO:0007669"/>
    <property type="project" value="InterPro"/>
</dbReference>
<gene>
    <name evidence="2" type="ORF">BLA29_013026</name>
</gene>
<feature type="non-terminal residue" evidence="2">
    <location>
        <position position="1"/>
    </location>
</feature>
<proteinExistence type="predicted"/>
<dbReference type="EMBL" id="MUJZ01019605">
    <property type="protein sequence ID" value="OTF80176.1"/>
    <property type="molecule type" value="Genomic_DNA"/>
</dbReference>
<feature type="non-terminal residue" evidence="2">
    <location>
        <position position="163"/>
    </location>
</feature>
<dbReference type="Gene3D" id="3.30.10.30">
    <property type="entry name" value="DYRK"/>
    <property type="match status" value="1"/>
</dbReference>
<sequence>AKWSYQQHIDQQNGNDIVSLPRASVGSGVNGNGGGGGGLATSEASPSSCSTSNEETTNDPKQQMIMNNGSQNGGSSATSNTSKISSSTSSSNKTKPLVVTPEQVMKLYSYKLTPYEHREIFNYSELYFIGANAIKRMGIIGGTNNNDYDDEQGSYIFVPHDHI</sequence>
<reference evidence="2 3" key="1">
    <citation type="submission" date="2017-03" db="EMBL/GenBank/DDBJ databases">
        <title>Genome Survey of Euroglyphus maynei.</title>
        <authorList>
            <person name="Arlian L.G."/>
            <person name="Morgan M.S."/>
            <person name="Rider S.D."/>
        </authorList>
    </citation>
    <scope>NUCLEOTIDE SEQUENCE [LARGE SCALE GENOMIC DNA]</scope>
    <source>
        <strain evidence="2">Arlian Lab</strain>
        <tissue evidence="2">Whole body</tissue>
    </source>
</reference>
<comment type="caution">
    <text evidence="2">The sequence shown here is derived from an EMBL/GenBank/DDBJ whole genome shotgun (WGS) entry which is preliminary data.</text>
</comment>
<evidence type="ECO:0000256" key="1">
    <source>
        <dbReference type="SAM" id="MobiDB-lite"/>
    </source>
</evidence>
<feature type="compositionally biased region" description="Low complexity" evidence="1">
    <location>
        <begin position="41"/>
        <end position="55"/>
    </location>
</feature>
<dbReference type="OrthoDB" id="9332038at2759"/>
<keyword evidence="3" id="KW-1185">Reference proteome</keyword>
<dbReference type="AlphaFoldDB" id="A0A1Y3BKR8"/>
<organism evidence="2 3">
    <name type="scientific">Euroglyphus maynei</name>
    <name type="common">Mayne's house dust mite</name>
    <dbReference type="NCBI Taxonomy" id="6958"/>
    <lineage>
        <taxon>Eukaryota</taxon>
        <taxon>Metazoa</taxon>
        <taxon>Ecdysozoa</taxon>
        <taxon>Arthropoda</taxon>
        <taxon>Chelicerata</taxon>
        <taxon>Arachnida</taxon>
        <taxon>Acari</taxon>
        <taxon>Acariformes</taxon>
        <taxon>Sarcoptiformes</taxon>
        <taxon>Astigmata</taxon>
        <taxon>Psoroptidia</taxon>
        <taxon>Analgoidea</taxon>
        <taxon>Pyroglyphidae</taxon>
        <taxon>Pyroglyphinae</taxon>
        <taxon>Euroglyphus</taxon>
    </lineage>
</organism>
<accession>A0A1Y3BKR8</accession>
<feature type="compositionally biased region" description="Polar residues" evidence="1">
    <location>
        <begin position="59"/>
        <end position="74"/>
    </location>
</feature>
<feature type="compositionally biased region" description="Polar residues" evidence="1">
    <location>
        <begin position="1"/>
        <end position="16"/>
    </location>
</feature>